<dbReference type="OrthoDB" id="3903267at2759"/>
<proteinExistence type="predicted"/>
<name>A0A0P7AS13_9HYPO</name>
<feature type="compositionally biased region" description="Polar residues" evidence="1">
    <location>
        <begin position="1"/>
        <end position="25"/>
    </location>
</feature>
<evidence type="ECO:0000313" key="2">
    <source>
        <dbReference type="EMBL" id="KPM37198.1"/>
    </source>
</evidence>
<organism evidence="2 3">
    <name type="scientific">Neonectria ditissima</name>
    <dbReference type="NCBI Taxonomy" id="78410"/>
    <lineage>
        <taxon>Eukaryota</taxon>
        <taxon>Fungi</taxon>
        <taxon>Dikarya</taxon>
        <taxon>Ascomycota</taxon>
        <taxon>Pezizomycotina</taxon>
        <taxon>Sordariomycetes</taxon>
        <taxon>Hypocreomycetidae</taxon>
        <taxon>Hypocreales</taxon>
        <taxon>Nectriaceae</taxon>
        <taxon>Neonectria</taxon>
    </lineage>
</organism>
<evidence type="ECO:0000313" key="3">
    <source>
        <dbReference type="Proteomes" id="UP000050424"/>
    </source>
</evidence>
<dbReference type="Proteomes" id="UP000050424">
    <property type="component" value="Unassembled WGS sequence"/>
</dbReference>
<dbReference type="AlphaFoldDB" id="A0A0P7AS13"/>
<feature type="region of interest" description="Disordered" evidence="1">
    <location>
        <begin position="1"/>
        <end position="40"/>
    </location>
</feature>
<comment type="caution">
    <text evidence="2">The sequence shown here is derived from an EMBL/GenBank/DDBJ whole genome shotgun (WGS) entry which is preliminary data.</text>
</comment>
<accession>A0A0P7AS13</accession>
<feature type="region of interest" description="Disordered" evidence="1">
    <location>
        <begin position="361"/>
        <end position="406"/>
    </location>
</feature>
<evidence type="ECO:0000256" key="1">
    <source>
        <dbReference type="SAM" id="MobiDB-lite"/>
    </source>
</evidence>
<gene>
    <name evidence="2" type="ORF">AK830_g9346</name>
</gene>
<reference evidence="2 3" key="1">
    <citation type="submission" date="2015-09" db="EMBL/GenBank/DDBJ databases">
        <title>Draft genome of a European isolate of the apple canker pathogen Neonectria ditissima.</title>
        <authorList>
            <person name="Gomez-Cortecero A."/>
            <person name="Harrison R.J."/>
            <person name="Armitage A.D."/>
        </authorList>
    </citation>
    <scope>NUCLEOTIDE SEQUENCE [LARGE SCALE GENOMIC DNA]</scope>
    <source>
        <strain evidence="2 3">R09/05</strain>
    </source>
</reference>
<dbReference type="EMBL" id="LKCW01000173">
    <property type="protein sequence ID" value="KPM37198.1"/>
    <property type="molecule type" value="Genomic_DNA"/>
</dbReference>
<keyword evidence="3" id="KW-1185">Reference proteome</keyword>
<protein>
    <submittedName>
        <fullName evidence="2">Uncharacterized protein</fullName>
    </submittedName>
</protein>
<dbReference type="STRING" id="78410.A0A0P7AS13"/>
<feature type="compositionally biased region" description="Basic residues" evidence="1">
    <location>
        <begin position="385"/>
        <end position="406"/>
    </location>
</feature>
<sequence length="406" mass="45495">MSCSSGSTSPESQCRDNSIWSTISDLPTPPDSAGEKLSLSSGENAISSAHFTTPGPGFIIERNVAYPLGQIRVMATTLAYARQNGEFPKTTSSPMDTRALIEDYQHLVLLWQARGDESRPAPEAYNQLRVAIARSIMERDASLGNPECQAEAMQRVERYFRSLQQDRNYFGMANTMLQDHGVVKPTQLDLENVGEELCSVIENTIEETVSDATGPLRLNVGTFKDQNNILRSSVGELQHHGKEFEQHGKKLEQQNRLLNRQIGFHNHILEQQAKASNNLLSMFEPQAKNMQTTSEQLALVSGFVDTLSQVVMNLPITLDQAVHTSVQHQTQDAFKHILEAQKKAIHDLEQRSSEIRLKARESEDSKLRVGAQERNQRVHSSISGSRRRSKKGKERMQKIMKKVFGA</sequence>